<comment type="catalytic activity">
    <reaction evidence="4">
        <text>ATP-independent breakage of single-stranded DNA, followed by passage and rejoining.</text>
        <dbReference type="EC" id="5.6.2.1"/>
    </reaction>
</comment>
<dbReference type="PROSITE" id="PS52039">
    <property type="entry name" value="TOPO_IA_2"/>
    <property type="match status" value="1"/>
</dbReference>
<dbReference type="InterPro" id="IPR013826">
    <property type="entry name" value="Topo_IA_cen_sub3"/>
</dbReference>
<dbReference type="Gene3D" id="1.10.460.10">
    <property type="entry name" value="Topoisomerase I, domain 2"/>
    <property type="match status" value="1"/>
</dbReference>
<dbReference type="GO" id="GO:0006265">
    <property type="term" value="P:DNA topological change"/>
    <property type="evidence" value="ECO:0007669"/>
    <property type="project" value="InterPro"/>
</dbReference>
<organism evidence="6 7">
    <name type="scientific">Rhododendron williamsianum</name>
    <dbReference type="NCBI Taxonomy" id="262921"/>
    <lineage>
        <taxon>Eukaryota</taxon>
        <taxon>Viridiplantae</taxon>
        <taxon>Streptophyta</taxon>
        <taxon>Embryophyta</taxon>
        <taxon>Tracheophyta</taxon>
        <taxon>Spermatophyta</taxon>
        <taxon>Magnoliopsida</taxon>
        <taxon>eudicotyledons</taxon>
        <taxon>Gunneridae</taxon>
        <taxon>Pentapetalae</taxon>
        <taxon>asterids</taxon>
        <taxon>Ericales</taxon>
        <taxon>Ericaceae</taxon>
        <taxon>Ericoideae</taxon>
        <taxon>Rhodoreae</taxon>
        <taxon>Rhododendron</taxon>
    </lineage>
</organism>
<dbReference type="GO" id="GO:0003677">
    <property type="term" value="F:DNA binding"/>
    <property type="evidence" value="ECO:0007669"/>
    <property type="project" value="UniProtKB-KW"/>
</dbReference>
<dbReference type="InterPro" id="IPR000380">
    <property type="entry name" value="Topo_IA"/>
</dbReference>
<dbReference type="InterPro" id="IPR003602">
    <property type="entry name" value="Topo_IA_DNA-bd_dom"/>
</dbReference>
<dbReference type="Pfam" id="PF01131">
    <property type="entry name" value="Topoisom_bac"/>
    <property type="match status" value="2"/>
</dbReference>
<comment type="caution">
    <text evidence="6">The sequence shown here is derived from an EMBL/GenBank/DDBJ whole genome shotgun (WGS) entry which is preliminary data.</text>
</comment>
<dbReference type="GO" id="GO:0006281">
    <property type="term" value="P:DNA repair"/>
    <property type="evidence" value="ECO:0007669"/>
    <property type="project" value="TreeGrafter"/>
</dbReference>
<dbReference type="Proteomes" id="UP000428333">
    <property type="component" value="Linkage Group LG10"/>
</dbReference>
<evidence type="ECO:0000313" key="7">
    <source>
        <dbReference type="Proteomes" id="UP000428333"/>
    </source>
</evidence>
<evidence type="ECO:0000313" key="6">
    <source>
        <dbReference type="EMBL" id="KAE9450735.1"/>
    </source>
</evidence>
<comment type="similarity">
    <text evidence="4">Belongs to the type IA topoisomerase family.</text>
</comment>
<proteinExistence type="inferred from homology"/>
<comment type="function">
    <text evidence="4">Introduces a single-strand break via transesterification at a target site in duplex DNA. Releases the supercoiling and torsional tension of DNA introduced during the DNA replication and transcription by transiently cleaving and rejoining one strand of the DNA duplex. The scissile phosphodiester is attacked by the catalytic tyrosine of the enzyme, resulting in the formation of a DNA-(5'-phosphotyrosyl)-enzyme intermediate and the expulsion of a 3'-OH DNA strand.</text>
</comment>
<keyword evidence="2 4" id="KW-0238">DNA-binding</keyword>
<dbReference type="GO" id="GO:0005634">
    <property type="term" value="C:nucleus"/>
    <property type="evidence" value="ECO:0007669"/>
    <property type="project" value="TreeGrafter"/>
</dbReference>
<dbReference type="EMBL" id="QEFC01002766">
    <property type="protein sequence ID" value="KAE9450735.1"/>
    <property type="molecule type" value="Genomic_DNA"/>
</dbReference>
<dbReference type="EC" id="5.6.2.1" evidence="4"/>
<evidence type="ECO:0000256" key="4">
    <source>
        <dbReference type="RuleBase" id="RU362092"/>
    </source>
</evidence>
<evidence type="ECO:0000256" key="1">
    <source>
        <dbReference type="ARBA" id="ARBA00023029"/>
    </source>
</evidence>
<dbReference type="OrthoDB" id="430051at2759"/>
<dbReference type="InterPro" id="IPR013825">
    <property type="entry name" value="Topo_IA_cen_sub2"/>
</dbReference>
<dbReference type="SMART" id="SM00437">
    <property type="entry name" value="TOP1Ac"/>
    <property type="match status" value="1"/>
</dbReference>
<dbReference type="InterPro" id="IPR023405">
    <property type="entry name" value="Topo_IA_core_domain"/>
</dbReference>
<dbReference type="AlphaFoldDB" id="A0A6A4KYZ0"/>
<feature type="domain" description="Topo IA-type catalytic" evidence="5">
    <location>
        <begin position="1"/>
        <end position="301"/>
    </location>
</feature>
<dbReference type="Gene3D" id="1.10.290.10">
    <property type="entry name" value="Topoisomerase I, domain 4"/>
    <property type="match status" value="1"/>
</dbReference>
<evidence type="ECO:0000256" key="2">
    <source>
        <dbReference type="ARBA" id="ARBA00023125"/>
    </source>
</evidence>
<dbReference type="PANTHER" id="PTHR11390:SF20">
    <property type="entry name" value="DNA TOPOISOMERASE 3-BETA-1"/>
    <property type="match status" value="1"/>
</dbReference>
<dbReference type="GO" id="GO:0003917">
    <property type="term" value="F:DNA topoisomerase type I (single strand cut, ATP-independent) activity"/>
    <property type="evidence" value="ECO:0007669"/>
    <property type="project" value="UniProtKB-EC"/>
</dbReference>
<dbReference type="InterPro" id="IPR013497">
    <property type="entry name" value="Topo_IA_cen"/>
</dbReference>
<keyword evidence="7" id="KW-1185">Reference proteome</keyword>
<dbReference type="SUPFAM" id="SSF56712">
    <property type="entry name" value="Prokaryotic type I DNA topoisomerase"/>
    <property type="match status" value="2"/>
</dbReference>
<keyword evidence="3 4" id="KW-0413">Isomerase</keyword>
<name>A0A6A4KYZ0_9ERIC</name>
<gene>
    <name evidence="6" type="ORF">C3L33_17363</name>
</gene>
<evidence type="ECO:0000259" key="5">
    <source>
        <dbReference type="PROSITE" id="PS52039"/>
    </source>
</evidence>
<accession>A0A6A4KYZ0</accession>
<dbReference type="GO" id="GO:0006310">
    <property type="term" value="P:DNA recombination"/>
    <property type="evidence" value="ECO:0007669"/>
    <property type="project" value="TreeGrafter"/>
</dbReference>
<protein>
    <recommendedName>
        <fullName evidence="4">DNA topoisomerase</fullName>
        <ecNumber evidence="4">5.6.2.1</ecNumber>
    </recommendedName>
</protein>
<dbReference type="Gene3D" id="2.70.20.10">
    <property type="entry name" value="Topoisomerase I, domain 3"/>
    <property type="match status" value="1"/>
</dbReference>
<dbReference type="PANTHER" id="PTHR11390">
    <property type="entry name" value="PROKARYOTIC DNA TOPOISOMERASE"/>
    <property type="match status" value="1"/>
</dbReference>
<sequence>MSTAYPSSFEFRGILGALVSSPSWGSYAQSLLADGYLKPRSGTDAGDHPPITPIRSASEDMLGNDAWRLYQYVCQHFLGTVSPDCKFVRNCSVVPFSMYSRATTTVSTQQLALNINSNLFHDTPFYDHPRTTIEFSVGGEFLHIVGQHVTIKGYTCIMPWLAVKENNLPQFTKGEKVKISKVDLYEVLIPNTQGETVPPDYLSESELISLMEKNGIGTDASIAVHINNICERNYVQVQAGRKLVPTALGISLIRGYQCIDPDLCLPDIRSFIEQQITLVAKGQADHCLVVQHVIQQFKRKFSYFVKQVINLISLLLQ</sequence>
<dbReference type="InterPro" id="IPR013824">
    <property type="entry name" value="Topo_IA_cen_sub1"/>
</dbReference>
<keyword evidence="1 4" id="KW-0799">Topoisomerase</keyword>
<reference evidence="6 7" key="1">
    <citation type="journal article" date="2019" name="Genome Biol. Evol.">
        <title>The Rhododendron genome and chromosomal organization provide insight into shared whole-genome duplications across the heath family (Ericaceae).</title>
        <authorList>
            <person name="Soza V.L."/>
            <person name="Lindsley D."/>
            <person name="Waalkes A."/>
            <person name="Ramage E."/>
            <person name="Patwardhan R.P."/>
            <person name="Burton J.N."/>
            <person name="Adey A."/>
            <person name="Kumar A."/>
            <person name="Qiu R."/>
            <person name="Shendure J."/>
            <person name="Hall B."/>
        </authorList>
    </citation>
    <scope>NUCLEOTIDE SEQUENCE [LARGE SCALE GENOMIC DNA]</scope>
    <source>
        <strain evidence="6">RSF 1966-606</strain>
    </source>
</reference>
<feature type="non-terminal residue" evidence="6">
    <location>
        <position position="1"/>
    </location>
</feature>
<evidence type="ECO:0000256" key="3">
    <source>
        <dbReference type="ARBA" id="ARBA00023235"/>
    </source>
</evidence>